<keyword evidence="5" id="KW-1185">Reference proteome</keyword>
<dbReference type="GO" id="GO:0003700">
    <property type="term" value="F:DNA-binding transcription factor activity"/>
    <property type="evidence" value="ECO:0007669"/>
    <property type="project" value="InterPro"/>
</dbReference>
<evidence type="ECO:0000256" key="2">
    <source>
        <dbReference type="ARBA" id="ARBA00023163"/>
    </source>
</evidence>
<dbReference type="SUPFAM" id="SSF46689">
    <property type="entry name" value="Homeodomain-like"/>
    <property type="match status" value="2"/>
</dbReference>
<dbReference type="RefSeq" id="WP_104482580.1">
    <property type="nucleotide sequence ID" value="NZ_CP154825.1"/>
</dbReference>
<evidence type="ECO:0000256" key="1">
    <source>
        <dbReference type="ARBA" id="ARBA00023015"/>
    </source>
</evidence>
<dbReference type="OrthoDB" id="3660033at2"/>
<comment type="caution">
    <text evidence="4">The sequence shown here is derived from an EMBL/GenBank/DDBJ whole genome shotgun (WGS) entry which is preliminary data.</text>
</comment>
<protein>
    <submittedName>
        <fullName evidence="4">Transcriptional regulator GlxA family with amidase domain</fullName>
    </submittedName>
</protein>
<proteinExistence type="predicted"/>
<dbReference type="CDD" id="cd03137">
    <property type="entry name" value="GATase1_AraC_1"/>
    <property type="match status" value="1"/>
</dbReference>
<dbReference type="EMBL" id="PTIX01000026">
    <property type="protein sequence ID" value="PPK63623.1"/>
    <property type="molecule type" value="Genomic_DNA"/>
</dbReference>
<reference evidence="4 5" key="1">
    <citation type="submission" date="2018-02" db="EMBL/GenBank/DDBJ databases">
        <title>Genomic Encyclopedia of Archaeal and Bacterial Type Strains, Phase II (KMG-II): from individual species to whole genera.</title>
        <authorList>
            <person name="Goeker M."/>
        </authorList>
    </citation>
    <scope>NUCLEOTIDE SEQUENCE [LARGE SCALE GENOMIC DNA]</scope>
    <source>
        <strain evidence="4 5">YU 961-1</strain>
    </source>
</reference>
<evidence type="ECO:0000313" key="4">
    <source>
        <dbReference type="EMBL" id="PPK63623.1"/>
    </source>
</evidence>
<organism evidence="4 5">
    <name type="scientific">Actinokineospora auranticolor</name>
    <dbReference type="NCBI Taxonomy" id="155976"/>
    <lineage>
        <taxon>Bacteria</taxon>
        <taxon>Bacillati</taxon>
        <taxon>Actinomycetota</taxon>
        <taxon>Actinomycetes</taxon>
        <taxon>Pseudonocardiales</taxon>
        <taxon>Pseudonocardiaceae</taxon>
        <taxon>Actinokineospora</taxon>
    </lineage>
</organism>
<sequence length="328" mass="35153">MRTVLVLLFEGVQGLDATGPMDVFAGANTRLERTGHAPGYDVVTASLGGMPVTAANGLRLLPDRDLAIAPRPDVLVVPGGIIPDPEHSDEHARLIRWLAAHAPGVPRLVSVCTGAFLLADAGLLAGRRATTHWAYCAQLARRHPDIAVDPEPIFVRDGHVATSAGVTAGIDLALALVEDDHGRDVALAIARHLVVFLRRPGDQAQFSAHLAAQVATRQPLRELQSWIAEHPDADLSVPALAGRCGLSPRHFARAFAREVGVAPGRYVDQVRLEAARLRLQDSADSVERVARACGYGSTEAMRRAFQRALSVGPAEYRRRFTSTVEVTG</sequence>
<feature type="domain" description="HTH araC/xylS-type" evidence="3">
    <location>
        <begin position="221"/>
        <end position="319"/>
    </location>
</feature>
<dbReference type="PROSITE" id="PS01124">
    <property type="entry name" value="HTH_ARAC_FAMILY_2"/>
    <property type="match status" value="1"/>
</dbReference>
<dbReference type="GO" id="GO:0043565">
    <property type="term" value="F:sequence-specific DNA binding"/>
    <property type="evidence" value="ECO:0007669"/>
    <property type="project" value="InterPro"/>
</dbReference>
<dbReference type="InterPro" id="IPR002818">
    <property type="entry name" value="DJ-1/PfpI"/>
</dbReference>
<dbReference type="AlphaFoldDB" id="A0A2S6GEG7"/>
<gene>
    <name evidence="4" type="ORF">CLV40_12630</name>
</gene>
<dbReference type="SMART" id="SM00342">
    <property type="entry name" value="HTH_ARAC"/>
    <property type="match status" value="1"/>
</dbReference>
<dbReference type="PANTHER" id="PTHR43130">
    <property type="entry name" value="ARAC-FAMILY TRANSCRIPTIONAL REGULATOR"/>
    <property type="match status" value="1"/>
</dbReference>
<dbReference type="Pfam" id="PF01965">
    <property type="entry name" value="DJ-1_PfpI"/>
    <property type="match status" value="1"/>
</dbReference>
<name>A0A2S6GEG7_9PSEU</name>
<evidence type="ECO:0000259" key="3">
    <source>
        <dbReference type="PROSITE" id="PS01124"/>
    </source>
</evidence>
<keyword evidence="1" id="KW-0805">Transcription regulation</keyword>
<dbReference type="InterPro" id="IPR052158">
    <property type="entry name" value="INH-QAR"/>
</dbReference>
<dbReference type="Proteomes" id="UP000239203">
    <property type="component" value="Unassembled WGS sequence"/>
</dbReference>
<dbReference type="SUPFAM" id="SSF52317">
    <property type="entry name" value="Class I glutamine amidotransferase-like"/>
    <property type="match status" value="1"/>
</dbReference>
<keyword evidence="2" id="KW-0804">Transcription</keyword>
<dbReference type="Pfam" id="PF12833">
    <property type="entry name" value="HTH_18"/>
    <property type="match status" value="1"/>
</dbReference>
<dbReference type="InterPro" id="IPR009057">
    <property type="entry name" value="Homeodomain-like_sf"/>
</dbReference>
<dbReference type="Gene3D" id="1.10.10.60">
    <property type="entry name" value="Homeodomain-like"/>
    <property type="match status" value="1"/>
</dbReference>
<dbReference type="Gene3D" id="3.40.50.880">
    <property type="match status" value="1"/>
</dbReference>
<dbReference type="InterPro" id="IPR018060">
    <property type="entry name" value="HTH_AraC"/>
</dbReference>
<accession>A0A2S6GEG7</accession>
<dbReference type="InterPro" id="IPR029062">
    <property type="entry name" value="Class_I_gatase-like"/>
</dbReference>
<dbReference type="PANTHER" id="PTHR43130:SF3">
    <property type="entry name" value="HTH-TYPE TRANSCRIPTIONAL REGULATOR RV1931C"/>
    <property type="match status" value="1"/>
</dbReference>
<evidence type="ECO:0000313" key="5">
    <source>
        <dbReference type="Proteomes" id="UP000239203"/>
    </source>
</evidence>